<dbReference type="HAMAP" id="MF_00286">
    <property type="entry name" value="DsbB"/>
    <property type="match status" value="1"/>
</dbReference>
<protein>
    <recommendedName>
        <fullName evidence="14">Disulfide bond formation protein B</fullName>
    </recommendedName>
    <alternativeName>
        <fullName evidence="14">Disulfide oxidoreductase</fullName>
    </alternativeName>
</protein>
<evidence type="ECO:0000313" key="17">
    <source>
        <dbReference type="Proteomes" id="UP000014115"/>
    </source>
</evidence>
<evidence type="ECO:0000256" key="4">
    <source>
        <dbReference type="ARBA" id="ARBA00022475"/>
    </source>
</evidence>
<evidence type="ECO:0000256" key="7">
    <source>
        <dbReference type="ARBA" id="ARBA00022982"/>
    </source>
</evidence>
<dbReference type="PANTHER" id="PTHR36570:SF2">
    <property type="entry name" value="DISULFIDE BOND FORMATION PROTEIN B"/>
    <property type="match status" value="1"/>
</dbReference>
<dbReference type="GO" id="GO:0009055">
    <property type="term" value="F:electron transfer activity"/>
    <property type="evidence" value="ECO:0007669"/>
    <property type="project" value="UniProtKB-UniRule"/>
</dbReference>
<evidence type="ECO:0000256" key="6">
    <source>
        <dbReference type="ARBA" id="ARBA00022692"/>
    </source>
</evidence>
<feature type="disulfide bond" description="Redox-active" evidence="14">
    <location>
        <begin position="106"/>
        <end position="132"/>
    </location>
</feature>
<evidence type="ECO:0000256" key="2">
    <source>
        <dbReference type="ARBA" id="ARBA00008823"/>
    </source>
</evidence>
<keyword evidence="17" id="KW-1185">Reference proteome</keyword>
<evidence type="ECO:0000256" key="12">
    <source>
        <dbReference type="ARBA" id="ARBA00023186"/>
    </source>
</evidence>
<evidence type="ECO:0000256" key="13">
    <source>
        <dbReference type="ARBA" id="ARBA00023284"/>
    </source>
</evidence>
<sequence length="173" mass="19164">MLHAVSLSAERRSAWFLLLLSASALFGCALYFQFGLALEPCVKCVYQRVAVVGIGAAALLGFIAPRLAPVRFLAFALWLVSAIWGWFIASEHLALQNAKNAFFMTCDSFPNFPDWAPLHQWFPTLFSAPGVCGDIEWSFAGLSMPAWMQIIFAAYALIGIAVVLLRLLRLHRI</sequence>
<feature type="transmembrane region" description="Helical" evidence="15">
    <location>
        <begin position="146"/>
        <end position="168"/>
    </location>
</feature>
<dbReference type="InterPro" id="IPR003752">
    <property type="entry name" value="DiS_bond_form_DsbB/BdbC"/>
</dbReference>
<comment type="function">
    <text evidence="14">Required for disulfide bond formation in some periplasmic proteins. Acts by oxidizing the DsbA protein.</text>
</comment>
<feature type="topological domain" description="Cytoplasmic" evidence="14">
    <location>
        <begin position="1"/>
        <end position="14"/>
    </location>
</feature>
<name>K2JHI3_9GAMM</name>
<dbReference type="InterPro" id="IPR050183">
    <property type="entry name" value="DsbB"/>
</dbReference>
<comment type="similarity">
    <text evidence="2 14">Belongs to the DsbB family.</text>
</comment>
<dbReference type="AlphaFoldDB" id="K2JHI3"/>
<feature type="disulfide bond" description="Redox-active" evidence="14">
    <location>
        <begin position="41"/>
        <end position="44"/>
    </location>
</feature>
<dbReference type="GO" id="GO:0006457">
    <property type="term" value="P:protein folding"/>
    <property type="evidence" value="ECO:0007669"/>
    <property type="project" value="InterPro"/>
</dbReference>
<dbReference type="EMBL" id="AMRG01000011">
    <property type="protein sequence ID" value="EKE82816.1"/>
    <property type="molecule type" value="Genomic_DNA"/>
</dbReference>
<proteinExistence type="inferred from homology"/>
<accession>K2JHI3</accession>
<dbReference type="GO" id="GO:0015035">
    <property type="term" value="F:protein-disulfide reductase activity"/>
    <property type="evidence" value="ECO:0007669"/>
    <property type="project" value="UniProtKB-UniRule"/>
</dbReference>
<feature type="transmembrane region" description="Helical" evidence="15">
    <location>
        <begin position="45"/>
        <end position="63"/>
    </location>
</feature>
<dbReference type="RefSeq" id="WP_008489171.1">
    <property type="nucleotide sequence ID" value="NZ_AMRG01000011.1"/>
</dbReference>
<dbReference type="InterPro" id="IPR022920">
    <property type="entry name" value="Disulphide_bond_form_DsbB"/>
</dbReference>
<evidence type="ECO:0000256" key="11">
    <source>
        <dbReference type="ARBA" id="ARBA00023157"/>
    </source>
</evidence>
<evidence type="ECO:0000313" key="16">
    <source>
        <dbReference type="EMBL" id="EKE82816.1"/>
    </source>
</evidence>
<keyword evidence="6 14" id="KW-0812">Transmembrane</keyword>
<dbReference type="PANTHER" id="PTHR36570">
    <property type="entry name" value="DISULFIDE BOND FORMATION PROTEIN B"/>
    <property type="match status" value="1"/>
</dbReference>
<evidence type="ECO:0000256" key="10">
    <source>
        <dbReference type="ARBA" id="ARBA00023136"/>
    </source>
</evidence>
<feature type="topological domain" description="Cytoplasmic" evidence="14">
    <location>
        <begin position="166"/>
        <end position="173"/>
    </location>
</feature>
<gene>
    <name evidence="14" type="primary">dsbB</name>
    <name evidence="16" type="ORF">A10D4_09434</name>
</gene>
<comment type="subcellular location">
    <subcellularLocation>
        <location evidence="1">Cell inner membrane</location>
        <topology evidence="1">Multi-pass membrane protein</topology>
    </subcellularLocation>
    <subcellularLocation>
        <location evidence="14">Cell membrane</location>
        <topology evidence="14">Multi-pass membrane protein</topology>
    </subcellularLocation>
</comment>
<dbReference type="STRING" id="740709.A10D4_09434"/>
<keyword evidence="8 14" id="KW-1133">Transmembrane helix</keyword>
<evidence type="ECO:0000256" key="3">
    <source>
        <dbReference type="ARBA" id="ARBA00022448"/>
    </source>
</evidence>
<keyword evidence="3 14" id="KW-0813">Transport</keyword>
<dbReference type="Pfam" id="PF02600">
    <property type="entry name" value="DsbB"/>
    <property type="match status" value="1"/>
</dbReference>
<dbReference type="Proteomes" id="UP000014115">
    <property type="component" value="Unassembled WGS sequence"/>
</dbReference>
<keyword evidence="13 14" id="KW-0676">Redox-active center</keyword>
<dbReference type="eggNOG" id="COG1495">
    <property type="taxonomic scope" value="Bacteria"/>
</dbReference>
<feature type="transmembrane region" description="Helical" evidence="15">
    <location>
        <begin position="70"/>
        <end position="89"/>
    </location>
</feature>
<keyword evidence="9 14" id="KW-0560">Oxidoreductase</keyword>
<comment type="caution">
    <text evidence="16">The sequence shown here is derived from an EMBL/GenBank/DDBJ whole genome shotgun (WGS) entry which is preliminary data.</text>
</comment>
<organism evidence="16 17">
    <name type="scientific">Idiomarina xiamenensis 10-D-4</name>
    <dbReference type="NCBI Taxonomy" id="740709"/>
    <lineage>
        <taxon>Bacteria</taxon>
        <taxon>Pseudomonadati</taxon>
        <taxon>Pseudomonadota</taxon>
        <taxon>Gammaproteobacteria</taxon>
        <taxon>Alteromonadales</taxon>
        <taxon>Idiomarinaceae</taxon>
        <taxon>Idiomarina</taxon>
    </lineage>
</organism>
<dbReference type="NCBIfam" id="NF002485">
    <property type="entry name" value="PRK01749.1"/>
    <property type="match status" value="1"/>
</dbReference>
<keyword evidence="7 14" id="KW-0249">Electron transport</keyword>
<dbReference type="SUPFAM" id="SSF158442">
    <property type="entry name" value="DsbB-like"/>
    <property type="match status" value="1"/>
</dbReference>
<keyword evidence="11 14" id="KW-1015">Disulfide bond</keyword>
<reference evidence="16 17" key="1">
    <citation type="journal article" date="2012" name="J. Bacteriol.">
        <title>Genome Sequence of Idiomarina xiamenensis Type Strain 10-D-4.</title>
        <authorList>
            <person name="Lai Q."/>
            <person name="Wang L."/>
            <person name="Wang W."/>
            <person name="Shao Z."/>
        </authorList>
    </citation>
    <scope>NUCLEOTIDE SEQUENCE [LARGE SCALE GENOMIC DNA]</scope>
    <source>
        <strain evidence="16 17">10-D-4</strain>
    </source>
</reference>
<evidence type="ECO:0000256" key="5">
    <source>
        <dbReference type="ARBA" id="ARBA00022519"/>
    </source>
</evidence>
<dbReference type="OrthoDB" id="3711263at2"/>
<dbReference type="PATRIC" id="fig|740709.3.peg.1910"/>
<keyword evidence="5" id="KW-0997">Cell inner membrane</keyword>
<evidence type="ECO:0000256" key="14">
    <source>
        <dbReference type="HAMAP-Rule" id="MF_00286"/>
    </source>
</evidence>
<keyword evidence="10 14" id="KW-0472">Membrane</keyword>
<evidence type="ECO:0000256" key="9">
    <source>
        <dbReference type="ARBA" id="ARBA00023002"/>
    </source>
</evidence>
<comment type="caution">
    <text evidence="14">Lacks conserved residue(s) required for the propagation of feature annotation.</text>
</comment>
<keyword evidence="12 14" id="KW-0143">Chaperone</keyword>
<dbReference type="InterPro" id="IPR023380">
    <property type="entry name" value="DsbB-like_sf"/>
</dbReference>
<feature type="topological domain" description="Periplasmic" evidence="14">
    <location>
        <begin position="32"/>
        <end position="49"/>
    </location>
</feature>
<dbReference type="GO" id="GO:0005886">
    <property type="term" value="C:plasma membrane"/>
    <property type="evidence" value="ECO:0007669"/>
    <property type="project" value="UniProtKB-SubCell"/>
</dbReference>
<feature type="transmembrane region" description="Helical" evidence="15">
    <location>
        <begin position="12"/>
        <end position="33"/>
    </location>
</feature>
<dbReference type="Gene3D" id="1.20.1550.10">
    <property type="entry name" value="DsbB-like"/>
    <property type="match status" value="1"/>
</dbReference>
<evidence type="ECO:0000256" key="15">
    <source>
        <dbReference type="SAM" id="Phobius"/>
    </source>
</evidence>
<evidence type="ECO:0000256" key="8">
    <source>
        <dbReference type="ARBA" id="ARBA00022989"/>
    </source>
</evidence>
<keyword evidence="4 14" id="KW-1003">Cell membrane</keyword>
<evidence type="ECO:0000256" key="1">
    <source>
        <dbReference type="ARBA" id="ARBA00004429"/>
    </source>
</evidence>